<organism evidence="2 3">
    <name type="scientific">Alkalibacterium iburiense</name>
    <dbReference type="NCBI Taxonomy" id="290589"/>
    <lineage>
        <taxon>Bacteria</taxon>
        <taxon>Bacillati</taxon>
        <taxon>Bacillota</taxon>
        <taxon>Bacilli</taxon>
        <taxon>Lactobacillales</taxon>
        <taxon>Carnobacteriaceae</taxon>
        <taxon>Alkalibacterium</taxon>
    </lineage>
</organism>
<dbReference type="RefSeq" id="WP_343754521.1">
    <property type="nucleotide sequence ID" value="NZ_BAAACW010000061.1"/>
</dbReference>
<evidence type="ECO:0000313" key="2">
    <source>
        <dbReference type="EMBL" id="GAA0359417.1"/>
    </source>
</evidence>
<proteinExistence type="predicted"/>
<comment type="caution">
    <text evidence="2">The sequence shown here is derived from an EMBL/GenBank/DDBJ whole genome shotgun (WGS) entry which is preliminary data.</text>
</comment>
<keyword evidence="3" id="KW-1185">Reference proteome</keyword>
<feature type="domain" description="Bacterial Ig-like" evidence="1">
    <location>
        <begin position="70"/>
        <end position="151"/>
    </location>
</feature>
<dbReference type="InterPro" id="IPR046878">
    <property type="entry name" value="Big_14"/>
</dbReference>
<dbReference type="Proteomes" id="UP001501166">
    <property type="component" value="Unassembled WGS sequence"/>
</dbReference>
<accession>A0ABP3H3E2</accession>
<gene>
    <name evidence="2" type="ORF">GCM10008932_10050</name>
</gene>
<reference evidence="3" key="1">
    <citation type="journal article" date="2019" name="Int. J. Syst. Evol. Microbiol.">
        <title>The Global Catalogue of Microorganisms (GCM) 10K type strain sequencing project: providing services to taxonomists for standard genome sequencing and annotation.</title>
        <authorList>
            <consortium name="The Broad Institute Genomics Platform"/>
            <consortium name="The Broad Institute Genome Sequencing Center for Infectious Disease"/>
            <person name="Wu L."/>
            <person name="Ma J."/>
        </authorList>
    </citation>
    <scope>NUCLEOTIDE SEQUENCE [LARGE SCALE GENOMIC DNA]</scope>
    <source>
        <strain evidence="3">JCM 12662</strain>
    </source>
</reference>
<evidence type="ECO:0000259" key="1">
    <source>
        <dbReference type="Pfam" id="PF20251"/>
    </source>
</evidence>
<protein>
    <recommendedName>
        <fullName evidence="1">Bacterial Ig-like domain-containing protein</fullName>
    </recommendedName>
</protein>
<dbReference type="EMBL" id="BAAACW010000061">
    <property type="protein sequence ID" value="GAA0359417.1"/>
    <property type="molecule type" value="Genomic_DNA"/>
</dbReference>
<sequence>MKAIGLILIALFLNACGIENDGADNLFSFHQIDYSYPFNNPDRQDELNVDLTFEEIEEGEVYSKSELEKLYISVTYEGNSTEIIELGRAFDVLERLDGENWQTVRPVEGYDVPSDLLTLSTSNPTVTIQVSLDPYLRNEDEFKGGTYRVTNQDAVFYFSVGEILVEE</sequence>
<dbReference type="Pfam" id="PF20251">
    <property type="entry name" value="Big_14"/>
    <property type="match status" value="1"/>
</dbReference>
<evidence type="ECO:0000313" key="3">
    <source>
        <dbReference type="Proteomes" id="UP001501166"/>
    </source>
</evidence>
<name>A0ABP3H3E2_9LACT</name>